<evidence type="ECO:0000313" key="6">
    <source>
        <dbReference type="EMBL" id="MBB4921601.1"/>
    </source>
</evidence>
<name>A0A7W7VSV9_KITKI</name>
<dbReference type="SUPFAM" id="SSF53850">
    <property type="entry name" value="Periplasmic binding protein-like II"/>
    <property type="match status" value="1"/>
</dbReference>
<dbReference type="Proteomes" id="UP000540506">
    <property type="component" value="Unassembled WGS sequence"/>
</dbReference>
<dbReference type="CDD" id="cd08434">
    <property type="entry name" value="PBP2_GltC_like"/>
    <property type="match status" value="1"/>
</dbReference>
<dbReference type="Pfam" id="PF00126">
    <property type="entry name" value="HTH_1"/>
    <property type="match status" value="1"/>
</dbReference>
<dbReference type="EMBL" id="JACHJV010000001">
    <property type="protein sequence ID" value="MBB4921601.1"/>
    <property type="molecule type" value="Genomic_DNA"/>
</dbReference>
<evidence type="ECO:0000256" key="2">
    <source>
        <dbReference type="ARBA" id="ARBA00023015"/>
    </source>
</evidence>
<organism evidence="6 7">
    <name type="scientific">Kitasatospora kifunensis</name>
    <name type="common">Streptomyces kifunensis</name>
    <dbReference type="NCBI Taxonomy" id="58351"/>
    <lineage>
        <taxon>Bacteria</taxon>
        <taxon>Bacillati</taxon>
        <taxon>Actinomycetota</taxon>
        <taxon>Actinomycetes</taxon>
        <taxon>Kitasatosporales</taxon>
        <taxon>Streptomycetaceae</taxon>
        <taxon>Kitasatospora</taxon>
    </lineage>
</organism>
<keyword evidence="4" id="KW-0804">Transcription</keyword>
<dbReference type="GO" id="GO:0003677">
    <property type="term" value="F:DNA binding"/>
    <property type="evidence" value="ECO:0007669"/>
    <property type="project" value="UniProtKB-KW"/>
</dbReference>
<evidence type="ECO:0000256" key="4">
    <source>
        <dbReference type="ARBA" id="ARBA00023163"/>
    </source>
</evidence>
<dbReference type="SUPFAM" id="SSF46785">
    <property type="entry name" value="Winged helix' DNA-binding domain"/>
    <property type="match status" value="1"/>
</dbReference>
<dbReference type="Gene3D" id="1.10.10.10">
    <property type="entry name" value="Winged helix-like DNA-binding domain superfamily/Winged helix DNA-binding domain"/>
    <property type="match status" value="1"/>
</dbReference>
<accession>A0A7W7VSV9</accession>
<feature type="domain" description="HTH lysR-type" evidence="5">
    <location>
        <begin position="1"/>
        <end position="58"/>
    </location>
</feature>
<evidence type="ECO:0000256" key="1">
    <source>
        <dbReference type="ARBA" id="ARBA00009437"/>
    </source>
</evidence>
<dbReference type="AlphaFoldDB" id="A0A7W7VSV9"/>
<reference evidence="6 7" key="1">
    <citation type="submission" date="2020-08" db="EMBL/GenBank/DDBJ databases">
        <title>Sequencing the genomes of 1000 actinobacteria strains.</title>
        <authorList>
            <person name="Klenk H.-P."/>
        </authorList>
    </citation>
    <scope>NUCLEOTIDE SEQUENCE [LARGE SCALE GENOMIC DNA]</scope>
    <source>
        <strain evidence="6 7">DSM 41654</strain>
    </source>
</reference>
<gene>
    <name evidence="6" type="ORF">FHR34_000594</name>
</gene>
<dbReference type="PANTHER" id="PTHR30346:SF28">
    <property type="entry name" value="HTH-TYPE TRANSCRIPTIONAL REGULATOR CYNR"/>
    <property type="match status" value="1"/>
</dbReference>
<proteinExistence type="inferred from homology"/>
<dbReference type="RefSeq" id="WP_184933905.1">
    <property type="nucleotide sequence ID" value="NZ_JACHJV010000001.1"/>
</dbReference>
<dbReference type="GO" id="GO:0032993">
    <property type="term" value="C:protein-DNA complex"/>
    <property type="evidence" value="ECO:0007669"/>
    <property type="project" value="TreeGrafter"/>
</dbReference>
<comment type="caution">
    <text evidence="6">The sequence shown here is derived from an EMBL/GenBank/DDBJ whole genome shotgun (WGS) entry which is preliminary data.</text>
</comment>
<protein>
    <submittedName>
        <fullName evidence="6">DNA-binding transcriptional LysR family regulator</fullName>
    </submittedName>
</protein>
<dbReference type="FunFam" id="1.10.10.10:FF:000001">
    <property type="entry name" value="LysR family transcriptional regulator"/>
    <property type="match status" value="1"/>
</dbReference>
<dbReference type="PANTHER" id="PTHR30346">
    <property type="entry name" value="TRANSCRIPTIONAL DUAL REGULATOR HCAR-RELATED"/>
    <property type="match status" value="1"/>
</dbReference>
<keyword evidence="3 6" id="KW-0238">DNA-binding</keyword>
<dbReference type="InterPro" id="IPR036390">
    <property type="entry name" value="WH_DNA-bd_sf"/>
</dbReference>
<keyword evidence="7" id="KW-1185">Reference proteome</keyword>
<dbReference type="Gene3D" id="3.40.190.290">
    <property type="match status" value="1"/>
</dbReference>
<sequence>MTLEELRWFLAVAETEHVTDAAALVGTSQPTLSRAIARLERGLGTPLFDRDRHRLRLNDYGKVYRRHARRALAELDVAEDRIAALLRPMQDTLRLAFVHSLGGWLVPELLGAYQRESPGTGFTLHQESAAGVLELVQDGSAELAVTAPRPAGAGWGWLPLREERLALSVPEGHPLAERVSVRLTELADERFIIMRDEAGLRQITCQIFHQAGVTPSVVLEADEVATIRGMVGAGLGVAVLPTGDGRAAQQPGVRSVPLADQDAYRGIGLAWREDRPASASCRRFRAFAARLAYGPVTPAADG</sequence>
<dbReference type="InterPro" id="IPR005119">
    <property type="entry name" value="LysR_subst-bd"/>
</dbReference>
<keyword evidence="2" id="KW-0805">Transcription regulation</keyword>
<dbReference type="GO" id="GO:0003700">
    <property type="term" value="F:DNA-binding transcription factor activity"/>
    <property type="evidence" value="ECO:0007669"/>
    <property type="project" value="InterPro"/>
</dbReference>
<evidence type="ECO:0000313" key="7">
    <source>
        <dbReference type="Proteomes" id="UP000540506"/>
    </source>
</evidence>
<dbReference type="Pfam" id="PF03466">
    <property type="entry name" value="LysR_substrate"/>
    <property type="match status" value="1"/>
</dbReference>
<evidence type="ECO:0000256" key="3">
    <source>
        <dbReference type="ARBA" id="ARBA00023125"/>
    </source>
</evidence>
<dbReference type="PRINTS" id="PR00039">
    <property type="entry name" value="HTHLYSR"/>
</dbReference>
<dbReference type="InterPro" id="IPR036388">
    <property type="entry name" value="WH-like_DNA-bd_sf"/>
</dbReference>
<comment type="similarity">
    <text evidence="1">Belongs to the LysR transcriptional regulatory family.</text>
</comment>
<dbReference type="PROSITE" id="PS50931">
    <property type="entry name" value="HTH_LYSR"/>
    <property type="match status" value="1"/>
</dbReference>
<evidence type="ECO:0000259" key="5">
    <source>
        <dbReference type="PROSITE" id="PS50931"/>
    </source>
</evidence>
<dbReference type="InterPro" id="IPR000847">
    <property type="entry name" value="LysR_HTH_N"/>
</dbReference>